<proteinExistence type="predicted"/>
<evidence type="ECO:0000313" key="3">
    <source>
        <dbReference type="Proteomes" id="UP000249135"/>
    </source>
</evidence>
<evidence type="ECO:0008006" key="4">
    <source>
        <dbReference type="Google" id="ProtNLM"/>
    </source>
</evidence>
<dbReference type="AlphaFoldDB" id="A0A2W5PDC9"/>
<dbReference type="Pfam" id="PF11304">
    <property type="entry name" value="DUF3106"/>
    <property type="match status" value="1"/>
</dbReference>
<sequence>MLFPSVTPREPGPTRGPLAIAVRAAGALGAMALAVGGLITLDAQAQAQPPRATPEADARAPLSSATSAAKAATPSPKSRPAPAKPLWTDLTAEQQAALRPLAQHWNGLSEAHKRKWLALSRNYGKLSVDERATLHGRMAEWAGLSARDRAQARLNFAEVKRLAPADERKAKWEAYQALSEEERRKLAASAAAVPTTAALPLRPVPERKLAPIPESALGQGHGGPRIQLAPPRTETPMLAPVPPSAEAMYPQPGAAPAAASASPVPTVAAPGAASDPAPPAQ</sequence>
<dbReference type="InterPro" id="IPR021455">
    <property type="entry name" value="DUF3106"/>
</dbReference>
<feature type="region of interest" description="Disordered" evidence="1">
    <location>
        <begin position="46"/>
        <end position="84"/>
    </location>
</feature>
<feature type="compositionally biased region" description="Low complexity" evidence="1">
    <location>
        <begin position="46"/>
        <end position="76"/>
    </location>
</feature>
<dbReference type="Proteomes" id="UP000249135">
    <property type="component" value="Unassembled WGS sequence"/>
</dbReference>
<protein>
    <recommendedName>
        <fullName evidence="4">DUF3106 domain-containing protein</fullName>
    </recommendedName>
</protein>
<name>A0A2W5PDC9_VARPD</name>
<dbReference type="EMBL" id="QFPP01000577">
    <property type="protein sequence ID" value="PZQ63841.1"/>
    <property type="molecule type" value="Genomic_DNA"/>
</dbReference>
<reference evidence="2 3" key="1">
    <citation type="submission" date="2017-08" db="EMBL/GenBank/DDBJ databases">
        <title>Infants hospitalized years apart are colonized by the same room-sourced microbial strains.</title>
        <authorList>
            <person name="Brooks B."/>
            <person name="Olm M.R."/>
            <person name="Firek B.A."/>
            <person name="Baker R."/>
            <person name="Thomas B.C."/>
            <person name="Morowitz M.J."/>
            <person name="Banfield J.F."/>
        </authorList>
    </citation>
    <scope>NUCLEOTIDE SEQUENCE [LARGE SCALE GENOMIC DNA]</scope>
    <source>
        <strain evidence="2">S2_005_003_R2_41</strain>
    </source>
</reference>
<feature type="compositionally biased region" description="Low complexity" evidence="1">
    <location>
        <begin position="252"/>
        <end position="275"/>
    </location>
</feature>
<feature type="region of interest" description="Disordered" evidence="1">
    <location>
        <begin position="213"/>
        <end position="281"/>
    </location>
</feature>
<evidence type="ECO:0000256" key="1">
    <source>
        <dbReference type="SAM" id="MobiDB-lite"/>
    </source>
</evidence>
<comment type="caution">
    <text evidence="2">The sequence shown here is derived from an EMBL/GenBank/DDBJ whole genome shotgun (WGS) entry which is preliminary data.</text>
</comment>
<organism evidence="2 3">
    <name type="scientific">Variovorax paradoxus</name>
    <dbReference type="NCBI Taxonomy" id="34073"/>
    <lineage>
        <taxon>Bacteria</taxon>
        <taxon>Pseudomonadati</taxon>
        <taxon>Pseudomonadota</taxon>
        <taxon>Betaproteobacteria</taxon>
        <taxon>Burkholderiales</taxon>
        <taxon>Comamonadaceae</taxon>
        <taxon>Variovorax</taxon>
    </lineage>
</organism>
<accession>A0A2W5PDC9</accession>
<evidence type="ECO:0000313" key="2">
    <source>
        <dbReference type="EMBL" id="PZQ63841.1"/>
    </source>
</evidence>
<gene>
    <name evidence="2" type="ORF">DI563_27350</name>
</gene>